<accession>A0A450RU16</accession>
<name>A0A450RU16_9GAMM</name>
<protein>
    <submittedName>
        <fullName evidence="2">Uncharacterized protein</fullName>
    </submittedName>
</protein>
<dbReference type="EMBL" id="CAADEZ010000001">
    <property type="protein sequence ID" value="VFJ42633.1"/>
    <property type="molecule type" value="Genomic_DNA"/>
</dbReference>
<feature type="region of interest" description="Disordered" evidence="1">
    <location>
        <begin position="175"/>
        <end position="194"/>
    </location>
</feature>
<sequence>MVGIHAWIDTQRKAVCAPSLEEKRFHEIVEYIYPRMISDGYEVPLSVVTDLVCLYDEGPDLGLHPPANPSVSKELLEPYCQRLNQALDQGQGQWRRMLTQTRKALPEKEKDRALLVFLEQVLGLFGKAKEVSLSSEARAAWQQPITYERNRRSSVSVADAEEHLRGFFKVLMGEIPGNNKTSEDSKEPKPDSGANSELLVSELLTVATARVPVGAEGLDLALLSECLAYRPLDLTDEQPAHYERLRQTLAPVRRASYRSPEYGNHGITQKGKISAVLRSYLAREDFIERWVRGELLYYQRHAPELEPHRALLVWVVERSLAMRARIHGTGPRRDRIALRLAAYTLEDALRYFYHFPALEIEVLVLLHNGEQGSKLKGRYIQPPPRVLESVPDIQTTGNEHQVWLSRVDGFLPYWFLREPHWPNSDKNQPMDPFREISTDGSSVRWALASVPRLAERSDYTERGDHKGFDLCHVALFTADAPRLDDLRQPLARAAARTSVALFMLAKEHAYWLLQPSHEPLLKKVDYADYGVETELQRAYWDGLIQQLSSLR</sequence>
<dbReference type="AlphaFoldDB" id="A0A450RU16"/>
<gene>
    <name evidence="2" type="ORF">BECKFM1743A_GA0114220_1000112</name>
    <name evidence="4" type="ORF">BECKFM1743B_GA0114221_1000112</name>
    <name evidence="3" type="ORF">BECKFM1743C_GA0114222_1000112</name>
</gene>
<feature type="compositionally biased region" description="Basic and acidic residues" evidence="1">
    <location>
        <begin position="181"/>
        <end position="190"/>
    </location>
</feature>
<dbReference type="EMBL" id="CAADFL010000001">
    <property type="protein sequence ID" value="VFK05504.1"/>
    <property type="molecule type" value="Genomic_DNA"/>
</dbReference>
<reference evidence="2" key="1">
    <citation type="submission" date="2019-02" db="EMBL/GenBank/DDBJ databases">
        <authorList>
            <person name="Gruber-Vodicka R. H."/>
            <person name="Seah K. B. B."/>
        </authorList>
    </citation>
    <scope>NUCLEOTIDE SEQUENCE</scope>
    <source>
        <strain evidence="2">BECK_BZ163</strain>
        <strain evidence="4">BECK_BZ164</strain>
        <strain evidence="3">BECK_BZ165</strain>
    </source>
</reference>
<evidence type="ECO:0000256" key="1">
    <source>
        <dbReference type="SAM" id="MobiDB-lite"/>
    </source>
</evidence>
<evidence type="ECO:0000313" key="4">
    <source>
        <dbReference type="EMBL" id="VFK05504.1"/>
    </source>
</evidence>
<evidence type="ECO:0000313" key="2">
    <source>
        <dbReference type="EMBL" id="VFJ42633.1"/>
    </source>
</evidence>
<organism evidence="2">
    <name type="scientific">Candidatus Kentrum sp. FM</name>
    <dbReference type="NCBI Taxonomy" id="2126340"/>
    <lineage>
        <taxon>Bacteria</taxon>
        <taxon>Pseudomonadati</taxon>
        <taxon>Pseudomonadota</taxon>
        <taxon>Gammaproteobacteria</taxon>
        <taxon>Candidatus Kentrum</taxon>
    </lineage>
</organism>
<dbReference type="EMBL" id="CAADFA010000001">
    <property type="protein sequence ID" value="VFJ43346.1"/>
    <property type="molecule type" value="Genomic_DNA"/>
</dbReference>
<evidence type="ECO:0000313" key="3">
    <source>
        <dbReference type="EMBL" id="VFJ43346.1"/>
    </source>
</evidence>
<proteinExistence type="predicted"/>